<dbReference type="InterPro" id="IPR011009">
    <property type="entry name" value="Kinase-like_dom_sf"/>
</dbReference>
<comment type="caution">
    <text evidence="8">The sequence shown here is derived from an EMBL/GenBank/DDBJ whole genome shotgun (WGS) entry which is preliminary data.</text>
</comment>
<protein>
    <submittedName>
        <fullName evidence="8">PQQ-binding-like beta-propeller repeat protein</fullName>
    </submittedName>
</protein>
<dbReference type="InterPro" id="IPR008271">
    <property type="entry name" value="Ser/Thr_kinase_AS"/>
</dbReference>
<dbReference type="PROSITE" id="PS50011">
    <property type="entry name" value="PROTEIN_KINASE_DOM"/>
    <property type="match status" value="1"/>
</dbReference>
<dbReference type="GO" id="GO:0005524">
    <property type="term" value="F:ATP binding"/>
    <property type="evidence" value="ECO:0007669"/>
    <property type="project" value="UniProtKB-UniRule"/>
</dbReference>
<dbReference type="RefSeq" id="WP_206962302.1">
    <property type="nucleotide sequence ID" value="NZ_BAAAJJ010000002.1"/>
</dbReference>
<dbReference type="EMBL" id="JAFLRJ010000124">
    <property type="protein sequence ID" value="MBO0512870.1"/>
    <property type="molecule type" value="Genomic_DNA"/>
</dbReference>
<accession>A0A939JI70</accession>
<dbReference type="CDD" id="cd14014">
    <property type="entry name" value="STKc_PknB_like"/>
    <property type="match status" value="1"/>
</dbReference>
<organism evidence="8 9">
    <name type="scientific">Streptomyces beijiangensis</name>
    <dbReference type="NCBI Taxonomy" id="163361"/>
    <lineage>
        <taxon>Bacteria</taxon>
        <taxon>Bacillati</taxon>
        <taxon>Actinomycetota</taxon>
        <taxon>Actinomycetes</taxon>
        <taxon>Kitasatosporales</taxon>
        <taxon>Streptomycetaceae</taxon>
        <taxon>Streptomyces</taxon>
    </lineage>
</organism>
<dbReference type="InterPro" id="IPR011047">
    <property type="entry name" value="Quinoprotein_ADH-like_sf"/>
</dbReference>
<keyword evidence="2 5" id="KW-0547">Nucleotide-binding</keyword>
<dbReference type="InterPro" id="IPR017441">
    <property type="entry name" value="Protein_kinase_ATP_BS"/>
</dbReference>
<dbReference type="Gene3D" id="2.130.10.10">
    <property type="entry name" value="YVTN repeat-like/Quinoprotein amine dehydrogenase"/>
    <property type="match status" value="2"/>
</dbReference>
<evidence type="ECO:0000256" key="1">
    <source>
        <dbReference type="ARBA" id="ARBA00022679"/>
    </source>
</evidence>
<evidence type="ECO:0000256" key="2">
    <source>
        <dbReference type="ARBA" id="ARBA00022741"/>
    </source>
</evidence>
<evidence type="ECO:0000256" key="3">
    <source>
        <dbReference type="ARBA" id="ARBA00022777"/>
    </source>
</evidence>
<dbReference type="PANTHER" id="PTHR43289:SF34">
    <property type="entry name" value="SERINE_THREONINE-PROTEIN KINASE YBDM-RELATED"/>
    <property type="match status" value="1"/>
</dbReference>
<dbReference type="Gene3D" id="3.30.200.20">
    <property type="entry name" value="Phosphorylase Kinase, domain 1"/>
    <property type="match status" value="1"/>
</dbReference>
<dbReference type="PANTHER" id="PTHR43289">
    <property type="entry name" value="MITOGEN-ACTIVATED PROTEIN KINASE KINASE KINASE 20-RELATED"/>
    <property type="match status" value="1"/>
</dbReference>
<dbReference type="PROSITE" id="PS00108">
    <property type="entry name" value="PROTEIN_KINASE_ST"/>
    <property type="match status" value="1"/>
</dbReference>
<feature type="domain" description="Protein kinase" evidence="7">
    <location>
        <begin position="15"/>
        <end position="277"/>
    </location>
</feature>
<dbReference type="InterPro" id="IPR018391">
    <property type="entry name" value="PQQ_b-propeller_rpt"/>
</dbReference>
<proteinExistence type="predicted"/>
<dbReference type="PROSITE" id="PS00107">
    <property type="entry name" value="PROTEIN_KINASE_ATP"/>
    <property type="match status" value="1"/>
</dbReference>
<evidence type="ECO:0000256" key="6">
    <source>
        <dbReference type="SAM" id="MobiDB-lite"/>
    </source>
</evidence>
<dbReference type="SUPFAM" id="SSF56112">
    <property type="entry name" value="Protein kinase-like (PK-like)"/>
    <property type="match status" value="1"/>
</dbReference>
<evidence type="ECO:0000313" key="9">
    <source>
        <dbReference type="Proteomes" id="UP000664167"/>
    </source>
</evidence>
<keyword evidence="1" id="KW-0808">Transferase</keyword>
<evidence type="ECO:0000256" key="5">
    <source>
        <dbReference type="PROSITE-ProRule" id="PRU10141"/>
    </source>
</evidence>
<name>A0A939JI70_9ACTN</name>
<keyword evidence="9" id="KW-1185">Reference proteome</keyword>
<feature type="compositionally biased region" description="Basic and acidic residues" evidence="6">
    <location>
        <begin position="364"/>
        <end position="378"/>
    </location>
</feature>
<dbReference type="InterPro" id="IPR000719">
    <property type="entry name" value="Prot_kinase_dom"/>
</dbReference>
<feature type="region of interest" description="Disordered" evidence="6">
    <location>
        <begin position="364"/>
        <end position="401"/>
    </location>
</feature>
<dbReference type="Proteomes" id="UP000664167">
    <property type="component" value="Unassembled WGS sequence"/>
</dbReference>
<dbReference type="Gene3D" id="1.10.510.10">
    <property type="entry name" value="Transferase(Phosphotransferase) domain 1"/>
    <property type="match status" value="1"/>
</dbReference>
<dbReference type="InterPro" id="IPR015943">
    <property type="entry name" value="WD40/YVTN_repeat-like_dom_sf"/>
</dbReference>
<evidence type="ECO:0000256" key="4">
    <source>
        <dbReference type="ARBA" id="ARBA00022840"/>
    </source>
</evidence>
<dbReference type="GO" id="GO:0004674">
    <property type="term" value="F:protein serine/threonine kinase activity"/>
    <property type="evidence" value="ECO:0007669"/>
    <property type="project" value="TreeGrafter"/>
</dbReference>
<feature type="binding site" evidence="5">
    <location>
        <position position="43"/>
    </location>
    <ligand>
        <name>ATP</name>
        <dbReference type="ChEBI" id="CHEBI:30616"/>
    </ligand>
</feature>
<gene>
    <name evidence="8" type="ORF">J0695_13785</name>
</gene>
<keyword evidence="3" id="KW-0418">Kinase</keyword>
<dbReference type="SMART" id="SM00564">
    <property type="entry name" value="PQQ"/>
    <property type="match status" value="7"/>
</dbReference>
<dbReference type="InterPro" id="IPR002372">
    <property type="entry name" value="PQQ_rpt_dom"/>
</dbReference>
<evidence type="ECO:0000259" key="7">
    <source>
        <dbReference type="PROSITE" id="PS50011"/>
    </source>
</evidence>
<dbReference type="Pfam" id="PF13360">
    <property type="entry name" value="PQQ_2"/>
    <property type="match status" value="1"/>
</dbReference>
<keyword evidence="4 5" id="KW-0067">ATP-binding</keyword>
<sequence>MDQLQPDDPQTLGSYRLLSVLGAGGMGKVYLARSPGGRTVAVKVVRPELAADQDFRQRFRHEVEIARAVSGRYTAPVVDADPEAALPWLATAYVLGPDLTDVVAAHGALPERTVRALGAGLAAALQEIHGAGLIHRDLKPSNVLLAADGPRVIDFGIARAVDGSRMTQTGVVVGSPGYMPPEQALGQDVGVAGDIFSFGAVLAFAATGRGVFGEGMAPAAMLYQVVHAEPDLSGTPPMLTGLIRACLAKDPAARPSPAEIINSLAPEGTGQVISDWLPSSVSSTIATHASRILDLETPAGGNSPVPVPGQGFGPAPAAHTVLDGSGAAPTQAAAPGRRRFMGIAAGSVAGVAVVGAGAVWALNRKDGTTGDDAKDKTDNKKKKVSEQPEPEVFKTPPNGVAPQPLWHKTPGHDNLNFELPPLVFGSTVVISGDEMQGFDLTHGARKWKTKEIQPTSSAGKIVASGGMFFVGSGDYDGALVGIDAQTGKEAWRTRLGGKLTAKPPIGADDKQLYGIAEVDDPDIKKNLTAIYAVDIRTRKIVWQEQRDDGTEDYGFDLTVVPGHLVYTDGRKNLTVRSSATGKQLWSKKAADGSVAEKVAVHANTVIVSGKTMRGFDLRNGRPLWTLSPNGRRGFQPAFVFDGVAYAFDYDSGVWAVNPKNGTKIWMSEDLAKKPFSSCLVKVGGNIYAGSFFESGGVYAIDARTGALRWTYNDGRSDDDGWRVAAGGSRLLVAHANELYAVPAV</sequence>
<dbReference type="Pfam" id="PF00069">
    <property type="entry name" value="Pkinase"/>
    <property type="match status" value="1"/>
</dbReference>
<reference evidence="8" key="1">
    <citation type="submission" date="2021-03" db="EMBL/GenBank/DDBJ databases">
        <title>Streptomyces poriferae sp. nov., a novel marine sponge-derived Actinobacteria species with anti-MRSA activity.</title>
        <authorList>
            <person name="Sandoval-Powers M."/>
            <person name="Kralova S."/>
            <person name="Nguyen G.-S."/>
            <person name="Fawwal D."/>
            <person name="Degnes K."/>
            <person name="Klinkenberg G."/>
            <person name="Sletta H."/>
            <person name="Wentzel A."/>
            <person name="Liles M.R."/>
        </authorList>
    </citation>
    <scope>NUCLEOTIDE SEQUENCE</scope>
    <source>
        <strain evidence="8">DSM 41794</strain>
    </source>
</reference>
<dbReference type="AlphaFoldDB" id="A0A939JI70"/>
<dbReference type="SUPFAM" id="SSF50998">
    <property type="entry name" value="Quinoprotein alcohol dehydrogenase-like"/>
    <property type="match status" value="1"/>
</dbReference>
<dbReference type="SMART" id="SM00220">
    <property type="entry name" value="S_TKc"/>
    <property type="match status" value="1"/>
</dbReference>
<evidence type="ECO:0000313" key="8">
    <source>
        <dbReference type="EMBL" id="MBO0512870.1"/>
    </source>
</evidence>